<keyword evidence="1" id="KW-1133">Transmembrane helix</keyword>
<accession>A9QS56</accession>
<feature type="transmembrane region" description="Helical" evidence="1">
    <location>
        <begin position="310"/>
        <end position="329"/>
    </location>
</feature>
<organism evidence="2">
    <name type="scientific">Pseudomonas syringae</name>
    <dbReference type="NCBI Taxonomy" id="317"/>
    <lineage>
        <taxon>Bacteria</taxon>
        <taxon>Pseudomonadati</taxon>
        <taxon>Pseudomonadota</taxon>
        <taxon>Gammaproteobacteria</taxon>
        <taxon>Pseudomonadales</taxon>
        <taxon>Pseudomonadaceae</taxon>
        <taxon>Pseudomonas</taxon>
    </lineage>
</organism>
<evidence type="ECO:0000313" key="2">
    <source>
        <dbReference type="EMBL" id="ABX64485.1"/>
    </source>
</evidence>
<protein>
    <submittedName>
        <fullName evidence="2">Uncharacterized protein</fullName>
    </submittedName>
</protein>
<dbReference type="AlphaFoldDB" id="A9QS56"/>
<reference evidence="2" key="1">
    <citation type="journal article" date="2008" name="J. Bacteriol.">
        <title>Naturally occurring nonpathogenic isolates of the plant pathogen Pseudomonas syringae lack a type III secretion system and effector gene orthologues.</title>
        <authorList>
            <person name="Mohr T.J."/>
            <person name="Liu H."/>
            <person name="Yan S."/>
            <person name="Morris C.E."/>
            <person name="Castillo J.A."/>
            <person name="Jelenska J."/>
            <person name="Vinatzer B.A."/>
        </authorList>
    </citation>
    <scope>NUCLEOTIDE SEQUENCE</scope>
    <source>
        <strain evidence="2">508</strain>
    </source>
</reference>
<evidence type="ECO:0000256" key="1">
    <source>
        <dbReference type="SAM" id="Phobius"/>
    </source>
</evidence>
<proteinExistence type="predicted"/>
<keyword evidence="1" id="KW-0472">Membrane</keyword>
<keyword evidence="1" id="KW-0812">Transmembrane</keyword>
<name>A9QS56_PSESX</name>
<dbReference type="EMBL" id="EU255788">
    <property type="protein sequence ID" value="ABX64485.1"/>
    <property type="molecule type" value="Genomic_DNA"/>
</dbReference>
<feature type="transmembrane region" description="Helical" evidence="1">
    <location>
        <begin position="283"/>
        <end position="304"/>
    </location>
</feature>
<sequence>MNKYLTPQTSARLSCTQRQSGLLGGGYQAASGGTASSYYMPLSNFAGTYETDDYNAALYLIYQLSSPEEQLSAEELKKGALLLREIFQRLETGAKISVEALKSLQQAAENIPEIGPLMFSPGNLTGTVATAAGAVMAAAQTKKVMDLLDLTAAQKAKLNSWADARGTASARSASKTFKGTIRIISKEGKLFFEIPTTAVARHYILMGKVGQSVAHIPLINTNTALNQSARLHADGATGMLKRLGGPYVGMAIAVGPQLAIDASNSKSWKELYNKSADSQPTNVISAVASIGGGSAVGIVTGALSLPAAPLAVVIGVGFLVGLGVQWVIVENGWDKKIGKALQI</sequence>